<evidence type="ECO:0000259" key="3">
    <source>
        <dbReference type="Pfam" id="PF00188"/>
    </source>
</evidence>
<dbReference type="Proteomes" id="UP000184476">
    <property type="component" value="Unassembled WGS sequence"/>
</dbReference>
<sequence length="198" mass="22274">MRLLLLVITLMFILPASTFAQSCFSTLEKSNINLHSIVTKIGQASTQKVQPQPSTQQNDQINPSSSENNQLAQYEKDVITLVNEERKKQGLKPLQLHAKLSDLAHKKSEDMKTKRYFNHQSPTYGSPCNMVSNHQISYRSCGENIAAGYQSPKKVVAGWMNSKGHRENILNPNFTHIGVGYVKGGSYGTYWTQLFIQE</sequence>
<dbReference type="InterPro" id="IPR014258">
    <property type="entry name" value="CAP_domain_YkwD-like"/>
</dbReference>
<evidence type="ECO:0000256" key="1">
    <source>
        <dbReference type="SAM" id="MobiDB-lite"/>
    </source>
</evidence>
<feature type="chain" id="PRO_5012522083" evidence="2">
    <location>
        <begin position="21"/>
        <end position="198"/>
    </location>
</feature>
<organism evidence="4 5">
    <name type="scientific">Seinonella peptonophila</name>
    <dbReference type="NCBI Taxonomy" id="112248"/>
    <lineage>
        <taxon>Bacteria</taxon>
        <taxon>Bacillati</taxon>
        <taxon>Bacillota</taxon>
        <taxon>Bacilli</taxon>
        <taxon>Bacillales</taxon>
        <taxon>Thermoactinomycetaceae</taxon>
        <taxon>Seinonella</taxon>
    </lineage>
</organism>
<dbReference type="OrthoDB" id="9783944at2"/>
<feature type="signal peptide" evidence="2">
    <location>
        <begin position="1"/>
        <end position="20"/>
    </location>
</feature>
<dbReference type="RefSeq" id="WP_073150860.1">
    <property type="nucleotide sequence ID" value="NZ_FQVL01000001.1"/>
</dbReference>
<dbReference type="Pfam" id="PF00188">
    <property type="entry name" value="CAP"/>
    <property type="match status" value="1"/>
</dbReference>
<dbReference type="STRING" id="112248.SAMN05444392_101307"/>
<dbReference type="PANTHER" id="PTHR31157">
    <property type="entry name" value="SCP DOMAIN-CONTAINING PROTEIN"/>
    <property type="match status" value="1"/>
</dbReference>
<dbReference type="NCBIfam" id="TIGR02909">
    <property type="entry name" value="spore_YkwD"/>
    <property type="match status" value="1"/>
</dbReference>
<evidence type="ECO:0000313" key="5">
    <source>
        <dbReference type="Proteomes" id="UP000184476"/>
    </source>
</evidence>
<dbReference type="CDD" id="cd05379">
    <property type="entry name" value="CAP_bacterial"/>
    <property type="match status" value="1"/>
</dbReference>
<dbReference type="PANTHER" id="PTHR31157:SF1">
    <property type="entry name" value="SCP DOMAIN-CONTAINING PROTEIN"/>
    <property type="match status" value="1"/>
</dbReference>
<dbReference type="AlphaFoldDB" id="A0A1M4T4Z8"/>
<dbReference type="EMBL" id="FQVL01000001">
    <property type="protein sequence ID" value="SHE39438.1"/>
    <property type="molecule type" value="Genomic_DNA"/>
</dbReference>
<name>A0A1M4T4Z8_9BACL</name>
<dbReference type="SUPFAM" id="SSF55797">
    <property type="entry name" value="PR-1-like"/>
    <property type="match status" value="1"/>
</dbReference>
<dbReference type="Gene3D" id="3.40.33.10">
    <property type="entry name" value="CAP"/>
    <property type="match status" value="1"/>
</dbReference>
<keyword evidence="5" id="KW-1185">Reference proteome</keyword>
<keyword evidence="2" id="KW-0732">Signal</keyword>
<dbReference type="InterPro" id="IPR014044">
    <property type="entry name" value="CAP_dom"/>
</dbReference>
<feature type="domain" description="SCP" evidence="3">
    <location>
        <begin position="80"/>
        <end position="195"/>
    </location>
</feature>
<evidence type="ECO:0000256" key="2">
    <source>
        <dbReference type="SAM" id="SignalP"/>
    </source>
</evidence>
<reference evidence="4 5" key="1">
    <citation type="submission" date="2016-11" db="EMBL/GenBank/DDBJ databases">
        <authorList>
            <person name="Jaros S."/>
            <person name="Januszkiewicz K."/>
            <person name="Wedrychowicz H."/>
        </authorList>
    </citation>
    <scope>NUCLEOTIDE SEQUENCE [LARGE SCALE GENOMIC DNA]</scope>
    <source>
        <strain evidence="4 5">DSM 44666</strain>
    </source>
</reference>
<accession>A0A1M4T4Z8</accession>
<dbReference type="PROSITE" id="PS51257">
    <property type="entry name" value="PROKAR_LIPOPROTEIN"/>
    <property type="match status" value="1"/>
</dbReference>
<feature type="region of interest" description="Disordered" evidence="1">
    <location>
        <begin position="45"/>
        <end position="69"/>
    </location>
</feature>
<evidence type="ECO:0000313" key="4">
    <source>
        <dbReference type="EMBL" id="SHE39438.1"/>
    </source>
</evidence>
<dbReference type="InterPro" id="IPR035940">
    <property type="entry name" value="CAP_sf"/>
</dbReference>
<proteinExistence type="predicted"/>
<gene>
    <name evidence="4" type="ORF">SAMN05444392_101307</name>
</gene>
<protein>
    <submittedName>
        <fullName evidence="4">Uncharacterized protein, YkwD family</fullName>
    </submittedName>
</protein>